<evidence type="ECO:0000259" key="1">
    <source>
        <dbReference type="Pfam" id="PF03235"/>
    </source>
</evidence>
<dbReference type="PANTHER" id="PTHR39639">
    <property type="entry name" value="CHROMOSOME 16, WHOLE GENOME SHOTGUN SEQUENCE"/>
    <property type="match status" value="1"/>
</dbReference>
<feature type="domain" description="GmrSD restriction endonucleases N-terminal" evidence="1">
    <location>
        <begin position="15"/>
        <end position="93"/>
    </location>
</feature>
<proteinExistence type="predicted"/>
<dbReference type="PANTHER" id="PTHR39639:SF1">
    <property type="entry name" value="DUF262 DOMAIN-CONTAINING PROTEIN"/>
    <property type="match status" value="1"/>
</dbReference>
<gene>
    <name evidence="2" type="ORF">PMLFYP103_03749</name>
</gene>
<dbReference type="Pfam" id="PF03235">
    <property type="entry name" value="GmrSD_N"/>
    <property type="match status" value="1"/>
</dbReference>
<dbReference type="InterPro" id="IPR004919">
    <property type="entry name" value="GmrSD_N"/>
</dbReference>
<dbReference type="EMBL" id="CACRUV010000052">
    <property type="protein sequence ID" value="VYU76049.1"/>
    <property type="molecule type" value="Genomic_DNA"/>
</dbReference>
<protein>
    <recommendedName>
        <fullName evidence="1">GmrSD restriction endonucleases N-terminal domain-containing protein</fullName>
    </recommendedName>
</protein>
<accession>A0A6N3HJV3</accession>
<sequence length="361" mass="42960">MKYSNVEWTIGQLMDLINCNRINLRPPYQRNFIWSSKDQKLLIESLHKGYPLPNFFILKNKDNTYEMVDGQQRAITIHKFINNEFADLHKKYYREYAANSFINYRLNVVLLEDFKNGIESKEEFFYLVNKRGVQLNPSEVNHAYYYDTDFMKLVNKMSEYQSLIDLDIFTDKTALRMNDRSLIEELAAYLFRGITDKRNAVENLFEEKIEEGVANYEYSHFCKIIDRIKEFQTIKPINQTRYKQRNDFYTLFCFIDTHIEDVIETQVEQFKVLAFISDNGLITPSNDEYELFKEYAINCVSQSNSKRARERRLLFFEDLLANISNNPTEVQLQLIEFANNELGKKLSLKKCDRYLLVNIEA</sequence>
<dbReference type="RefSeq" id="WP_234201944.1">
    <property type="nucleotide sequence ID" value="NZ_CACRUV010000052.1"/>
</dbReference>
<organism evidence="2">
    <name type="scientific">Parabacteroides merdae</name>
    <dbReference type="NCBI Taxonomy" id="46503"/>
    <lineage>
        <taxon>Bacteria</taxon>
        <taxon>Pseudomonadati</taxon>
        <taxon>Bacteroidota</taxon>
        <taxon>Bacteroidia</taxon>
        <taxon>Bacteroidales</taxon>
        <taxon>Tannerellaceae</taxon>
        <taxon>Parabacteroides</taxon>
    </lineage>
</organism>
<reference evidence="2" key="1">
    <citation type="submission" date="2019-11" db="EMBL/GenBank/DDBJ databases">
        <authorList>
            <person name="Feng L."/>
        </authorList>
    </citation>
    <scope>NUCLEOTIDE SEQUENCE</scope>
    <source>
        <strain evidence="2">PmerdaeLFYP103</strain>
    </source>
</reference>
<evidence type="ECO:0000313" key="2">
    <source>
        <dbReference type="EMBL" id="VYU76049.1"/>
    </source>
</evidence>
<name>A0A6N3HJV3_9BACT</name>
<dbReference type="AlphaFoldDB" id="A0A6N3HJV3"/>